<organism evidence="1 2">
    <name type="scientific">Melastoma candidum</name>
    <dbReference type="NCBI Taxonomy" id="119954"/>
    <lineage>
        <taxon>Eukaryota</taxon>
        <taxon>Viridiplantae</taxon>
        <taxon>Streptophyta</taxon>
        <taxon>Embryophyta</taxon>
        <taxon>Tracheophyta</taxon>
        <taxon>Spermatophyta</taxon>
        <taxon>Magnoliopsida</taxon>
        <taxon>eudicotyledons</taxon>
        <taxon>Gunneridae</taxon>
        <taxon>Pentapetalae</taxon>
        <taxon>rosids</taxon>
        <taxon>malvids</taxon>
        <taxon>Myrtales</taxon>
        <taxon>Melastomataceae</taxon>
        <taxon>Melastomatoideae</taxon>
        <taxon>Melastomateae</taxon>
        <taxon>Melastoma</taxon>
    </lineage>
</organism>
<name>A0ACB9REV8_9MYRT</name>
<proteinExistence type="predicted"/>
<evidence type="ECO:0000313" key="2">
    <source>
        <dbReference type="Proteomes" id="UP001057402"/>
    </source>
</evidence>
<protein>
    <submittedName>
        <fullName evidence="1">Uncharacterized protein</fullName>
    </submittedName>
</protein>
<evidence type="ECO:0000313" key="1">
    <source>
        <dbReference type="EMBL" id="KAI4376356.1"/>
    </source>
</evidence>
<comment type="caution">
    <text evidence="1">The sequence shown here is derived from an EMBL/GenBank/DDBJ whole genome shotgun (WGS) entry which is preliminary data.</text>
</comment>
<dbReference type="EMBL" id="CM042883">
    <property type="protein sequence ID" value="KAI4376356.1"/>
    <property type="molecule type" value="Genomic_DNA"/>
</dbReference>
<accession>A0ACB9REV8</accession>
<reference evidence="2" key="1">
    <citation type="journal article" date="2023" name="Front. Plant Sci.">
        <title>Chromosomal-level genome assembly of Melastoma candidum provides insights into trichome evolution.</title>
        <authorList>
            <person name="Zhong Y."/>
            <person name="Wu W."/>
            <person name="Sun C."/>
            <person name="Zou P."/>
            <person name="Liu Y."/>
            <person name="Dai S."/>
            <person name="Zhou R."/>
        </authorList>
    </citation>
    <scope>NUCLEOTIDE SEQUENCE [LARGE SCALE GENOMIC DNA]</scope>
</reference>
<dbReference type="Proteomes" id="UP001057402">
    <property type="component" value="Chromosome 4"/>
</dbReference>
<sequence>MSPVISLSDEIMTWFAAVVETMGSWSWNRWTLITAFFCIDLLTYLGLPMNPLEKEMNGIWFSNVVQKQPFKFNPSILVSDILWQSNEPETTETAHQLLRRTDAPTVLITNVPSYQHSYEERKATYLAARERIFADDIEMNETSRQRPEHVPVVAWRMIAHALGKKADTLMATGKAKGDCRQSDVHEAVECCPDSDYAEGAKDEMTLCQGRTLPRESIEEKLANIQVSQKGRRTNGIDSENSKKEHMGAAKRMFAQALGRPTAKPGRPLNEGGSR</sequence>
<keyword evidence="2" id="KW-1185">Reference proteome</keyword>
<gene>
    <name evidence="1" type="ORF">MLD38_014125</name>
</gene>